<dbReference type="EMBL" id="UZWD01000004">
    <property type="protein sequence ID" value="VDS03004.1"/>
    <property type="molecule type" value="Genomic_DNA"/>
</dbReference>
<keyword evidence="12 18" id="KW-0418">Kinase</keyword>
<dbReference type="Pfam" id="PF01590">
    <property type="entry name" value="GAF"/>
    <property type="match status" value="2"/>
</dbReference>
<keyword evidence="7" id="KW-0285">Flavoprotein</keyword>
<dbReference type="InterPro" id="IPR000700">
    <property type="entry name" value="PAS-assoc_C"/>
</dbReference>
<evidence type="ECO:0000256" key="3">
    <source>
        <dbReference type="ARBA" id="ARBA00021740"/>
    </source>
</evidence>
<dbReference type="InterPro" id="IPR003018">
    <property type="entry name" value="GAF"/>
</dbReference>
<dbReference type="Gene3D" id="3.30.450.40">
    <property type="match status" value="2"/>
</dbReference>
<keyword evidence="19" id="KW-1185">Reference proteome</keyword>
<evidence type="ECO:0000256" key="10">
    <source>
        <dbReference type="ARBA" id="ARBA00022737"/>
    </source>
</evidence>
<evidence type="ECO:0000256" key="8">
    <source>
        <dbReference type="ARBA" id="ARBA00022643"/>
    </source>
</evidence>
<dbReference type="SUPFAM" id="SSF55781">
    <property type="entry name" value="GAF domain-like"/>
    <property type="match status" value="2"/>
</dbReference>
<dbReference type="Proteomes" id="UP000268844">
    <property type="component" value="Unassembled WGS sequence"/>
</dbReference>
<dbReference type="InterPro" id="IPR029016">
    <property type="entry name" value="GAF-like_dom_sf"/>
</dbReference>
<evidence type="ECO:0000256" key="4">
    <source>
        <dbReference type="ARBA" id="ARBA00022543"/>
    </source>
</evidence>
<feature type="domain" description="PAC" evidence="17">
    <location>
        <begin position="273"/>
        <end position="326"/>
    </location>
</feature>
<comment type="catalytic activity">
    <reaction evidence="1">
        <text>ATP + protein L-histidine = ADP + protein N-phospho-L-histidine.</text>
        <dbReference type="EC" id="2.7.13.3"/>
    </reaction>
</comment>
<dbReference type="OrthoDB" id="7991996at2"/>
<evidence type="ECO:0000256" key="12">
    <source>
        <dbReference type="ARBA" id="ARBA00022777"/>
    </source>
</evidence>
<evidence type="ECO:0000256" key="11">
    <source>
        <dbReference type="ARBA" id="ARBA00022741"/>
    </source>
</evidence>
<keyword evidence="14" id="KW-0157">Chromophore</keyword>
<proteinExistence type="predicted"/>
<keyword evidence="11" id="KW-0547">Nucleotide-binding</keyword>
<name>A0A447I677_9HYPH</name>
<evidence type="ECO:0000259" key="17">
    <source>
        <dbReference type="PROSITE" id="PS50113"/>
    </source>
</evidence>
<evidence type="ECO:0000256" key="7">
    <source>
        <dbReference type="ARBA" id="ARBA00022630"/>
    </source>
</evidence>
<dbReference type="RefSeq" id="WP_126148620.1">
    <property type="nucleotide sequence ID" value="NZ_JBHTMH010000002.1"/>
</dbReference>
<evidence type="ECO:0000256" key="1">
    <source>
        <dbReference type="ARBA" id="ARBA00000085"/>
    </source>
</evidence>
<evidence type="ECO:0000256" key="16">
    <source>
        <dbReference type="ARBA" id="ARBA00023170"/>
    </source>
</evidence>
<dbReference type="Gene3D" id="3.30.450.20">
    <property type="entry name" value="PAS domain"/>
    <property type="match status" value="1"/>
</dbReference>
<dbReference type="CDD" id="cd00130">
    <property type="entry name" value="PAS"/>
    <property type="match status" value="1"/>
</dbReference>
<dbReference type="NCBIfam" id="TIGR00229">
    <property type="entry name" value="sensory_box"/>
    <property type="match status" value="1"/>
</dbReference>
<keyword evidence="6" id="KW-0716">Sensory transduction</keyword>
<dbReference type="InterPro" id="IPR013655">
    <property type="entry name" value="PAS_fold_3"/>
</dbReference>
<evidence type="ECO:0000256" key="14">
    <source>
        <dbReference type="ARBA" id="ARBA00022991"/>
    </source>
</evidence>
<dbReference type="SMART" id="SM00065">
    <property type="entry name" value="GAF"/>
    <property type="match status" value="2"/>
</dbReference>
<accession>A0A447I677</accession>
<dbReference type="EC" id="2.7.13.3" evidence="2"/>
<dbReference type="PROSITE" id="PS50113">
    <property type="entry name" value="PAC"/>
    <property type="match status" value="1"/>
</dbReference>
<gene>
    <name evidence="18" type="ORF">DEVEQU_00123</name>
</gene>
<dbReference type="InterPro" id="IPR001610">
    <property type="entry name" value="PAC"/>
</dbReference>
<evidence type="ECO:0000256" key="9">
    <source>
        <dbReference type="ARBA" id="ARBA00022679"/>
    </source>
</evidence>
<evidence type="ECO:0000313" key="19">
    <source>
        <dbReference type="Proteomes" id="UP000268844"/>
    </source>
</evidence>
<evidence type="ECO:0000256" key="13">
    <source>
        <dbReference type="ARBA" id="ARBA00022840"/>
    </source>
</evidence>
<dbReference type="Pfam" id="PF07536">
    <property type="entry name" value="HWE_HK"/>
    <property type="match status" value="1"/>
</dbReference>
<keyword evidence="9 18" id="KW-0808">Transferase</keyword>
<dbReference type="SUPFAM" id="SSF55785">
    <property type="entry name" value="PYP-like sensor domain (PAS domain)"/>
    <property type="match status" value="1"/>
</dbReference>
<reference evidence="18 19" key="1">
    <citation type="submission" date="2018-12" db="EMBL/GenBank/DDBJ databases">
        <authorList>
            <person name="Criscuolo A."/>
        </authorList>
    </citation>
    <scope>NUCLEOTIDE SEQUENCE [LARGE SCALE GENOMIC DNA]</scope>
    <source>
        <strain evidence="18">ACIP1116281</strain>
    </source>
</reference>
<dbReference type="InterPro" id="IPR000014">
    <property type="entry name" value="PAS"/>
</dbReference>
<dbReference type="InterPro" id="IPR011102">
    <property type="entry name" value="Sig_transdc_His_kinase_HWE"/>
</dbReference>
<evidence type="ECO:0000256" key="15">
    <source>
        <dbReference type="ARBA" id="ARBA00023026"/>
    </source>
</evidence>
<evidence type="ECO:0000256" key="6">
    <source>
        <dbReference type="ARBA" id="ARBA00022606"/>
    </source>
</evidence>
<dbReference type="InterPro" id="IPR036890">
    <property type="entry name" value="HATPase_C_sf"/>
</dbReference>
<dbReference type="InterPro" id="IPR035965">
    <property type="entry name" value="PAS-like_dom_sf"/>
</dbReference>
<dbReference type="SMART" id="SM00911">
    <property type="entry name" value="HWE_HK"/>
    <property type="match status" value="1"/>
</dbReference>
<keyword evidence="13" id="KW-0067">ATP-binding</keyword>
<sequence>MSIAVNDAIDREQERLAALARYEILDTPRETDFDDIARLASDICGTPIAVVNLIADRRQFFKAEVGLGVRETPFESSFCAKAILDEDLLIVPDATKDARFDGNPLVTGEPHLRFYAGALLKTDEGLPIGTVCVLDFEPRQLSELQQRALRVLARQVMTQLELRRALRAQAYQTEVQRRLGIRRQAQATRLVAENEQIRLDEARLRIAQHAGGIGIFEVDIASGEVEVSEEFCRIFGLPAQRSYPAATLEALVEKDDEALRSDKQTRRTGTARLDVEYRIRRPDDGELRWVARRARFVMDPNGQPTKMVGVVIDISDSKQRDIRNAALLSLGDRLREVGTIEEALRIASAVLAQGLAVDRAGYSRIDRQADAFVVELDWNAPNVISLAGGKPLGGFAEILEKLANGQTLALPDVAQADWLGGHGADYLEHNVRSLLKVPVVERGQLVGVLFAHDSTARIWTRDEMEFARGVADRTYASLGKIGAEDEQRVLNQELSHRLKNTLAIVQAIATQTLKNVSERDAVEAFSARLQALSAAHEILLNQSWSRARMRAVIEKVLAIHAEPNRIAITGPDVPLGPKAGLSLSLIFHELGTNAVKYGALSNQDGRVDVSWTVTDEGGDRVLNLTWHERGGPSVVEPTRKGFGSRLIRMGIAGTGDVDKRYEPTGLVAVFRAPMSLIQELGD</sequence>
<dbReference type="GO" id="GO:0009881">
    <property type="term" value="F:photoreceptor activity"/>
    <property type="evidence" value="ECO:0007669"/>
    <property type="project" value="UniProtKB-KW"/>
</dbReference>
<keyword evidence="8" id="KW-0288">FMN</keyword>
<dbReference type="PANTHER" id="PTHR41523">
    <property type="entry name" value="TWO-COMPONENT SYSTEM SENSOR PROTEIN"/>
    <property type="match status" value="1"/>
</dbReference>
<dbReference type="Gene3D" id="3.30.565.10">
    <property type="entry name" value="Histidine kinase-like ATPase, C-terminal domain"/>
    <property type="match status" value="1"/>
</dbReference>
<keyword evidence="4" id="KW-0600">Photoreceptor protein</keyword>
<evidence type="ECO:0000256" key="2">
    <source>
        <dbReference type="ARBA" id="ARBA00012438"/>
    </source>
</evidence>
<dbReference type="Gene3D" id="2.10.70.100">
    <property type="match status" value="1"/>
</dbReference>
<protein>
    <recommendedName>
        <fullName evidence="3">Blue-light-activated histidine kinase</fullName>
        <ecNumber evidence="2">2.7.13.3</ecNumber>
    </recommendedName>
</protein>
<organism evidence="18 19">
    <name type="scientific">Devosia equisanguinis</name>
    <dbReference type="NCBI Taxonomy" id="2490941"/>
    <lineage>
        <taxon>Bacteria</taxon>
        <taxon>Pseudomonadati</taxon>
        <taxon>Pseudomonadota</taxon>
        <taxon>Alphaproteobacteria</taxon>
        <taxon>Hyphomicrobiales</taxon>
        <taxon>Devosiaceae</taxon>
        <taxon>Devosia</taxon>
    </lineage>
</organism>
<evidence type="ECO:0000313" key="18">
    <source>
        <dbReference type="EMBL" id="VDS03004.1"/>
    </source>
</evidence>
<keyword evidence="15" id="KW-0843">Virulence</keyword>
<keyword evidence="10" id="KW-0677">Repeat</keyword>
<keyword evidence="16" id="KW-0675">Receptor</keyword>
<dbReference type="PANTHER" id="PTHR41523:SF7">
    <property type="entry name" value="HISTIDINE KINASE"/>
    <property type="match status" value="1"/>
</dbReference>
<dbReference type="GO" id="GO:0005524">
    <property type="term" value="F:ATP binding"/>
    <property type="evidence" value="ECO:0007669"/>
    <property type="project" value="UniProtKB-KW"/>
</dbReference>
<dbReference type="Pfam" id="PF08447">
    <property type="entry name" value="PAS_3"/>
    <property type="match status" value="1"/>
</dbReference>
<dbReference type="SMART" id="SM00086">
    <property type="entry name" value="PAC"/>
    <property type="match status" value="1"/>
</dbReference>
<evidence type="ECO:0000256" key="5">
    <source>
        <dbReference type="ARBA" id="ARBA00022553"/>
    </source>
</evidence>
<dbReference type="GO" id="GO:0004673">
    <property type="term" value="F:protein histidine kinase activity"/>
    <property type="evidence" value="ECO:0007669"/>
    <property type="project" value="UniProtKB-EC"/>
</dbReference>
<dbReference type="AlphaFoldDB" id="A0A447I677"/>
<keyword evidence="5" id="KW-0597">Phosphoprotein</keyword>